<keyword evidence="3" id="KW-1185">Reference proteome</keyword>
<evidence type="ECO:0000313" key="2">
    <source>
        <dbReference type="EMBL" id="EPE04325.1"/>
    </source>
</evidence>
<feature type="region of interest" description="Disordered" evidence="1">
    <location>
        <begin position="108"/>
        <end position="139"/>
    </location>
</feature>
<evidence type="ECO:0000256" key="1">
    <source>
        <dbReference type="SAM" id="MobiDB-lite"/>
    </source>
</evidence>
<protein>
    <submittedName>
        <fullName evidence="2">Uncharacterized protein</fullName>
    </submittedName>
</protein>
<organism evidence="2 3">
    <name type="scientific">Ophiostoma piceae (strain UAMH 11346)</name>
    <name type="common">Sap stain fungus</name>
    <dbReference type="NCBI Taxonomy" id="1262450"/>
    <lineage>
        <taxon>Eukaryota</taxon>
        <taxon>Fungi</taxon>
        <taxon>Dikarya</taxon>
        <taxon>Ascomycota</taxon>
        <taxon>Pezizomycotina</taxon>
        <taxon>Sordariomycetes</taxon>
        <taxon>Sordariomycetidae</taxon>
        <taxon>Ophiostomatales</taxon>
        <taxon>Ophiostomataceae</taxon>
        <taxon>Ophiostoma</taxon>
    </lineage>
</organism>
<dbReference type="Proteomes" id="UP000016923">
    <property type="component" value="Unassembled WGS sequence"/>
</dbReference>
<reference evidence="2 3" key="1">
    <citation type="journal article" date="2013" name="BMC Genomics">
        <title>The genome and transcriptome of the pine saprophyte Ophiostoma piceae, and a comparison with the bark beetle-associated pine pathogen Grosmannia clavigera.</title>
        <authorList>
            <person name="Haridas S."/>
            <person name="Wang Y."/>
            <person name="Lim L."/>
            <person name="Massoumi Alamouti S."/>
            <person name="Jackman S."/>
            <person name="Docking R."/>
            <person name="Robertson G."/>
            <person name="Birol I."/>
            <person name="Bohlmann J."/>
            <person name="Breuil C."/>
        </authorList>
    </citation>
    <scope>NUCLEOTIDE SEQUENCE [LARGE SCALE GENOMIC DNA]</scope>
    <source>
        <strain evidence="2 3">UAMH 11346</strain>
    </source>
</reference>
<dbReference type="EMBL" id="KE148161">
    <property type="protein sequence ID" value="EPE04325.1"/>
    <property type="molecule type" value="Genomic_DNA"/>
</dbReference>
<dbReference type="AlphaFoldDB" id="S3CUE5"/>
<dbReference type="HOGENOM" id="CLU_1349305_0_0_1"/>
<feature type="compositionally biased region" description="Acidic residues" evidence="1">
    <location>
        <begin position="175"/>
        <end position="187"/>
    </location>
</feature>
<dbReference type="VEuPathDB" id="FungiDB:F503_01329"/>
<gene>
    <name evidence="2" type="ORF">F503_01329</name>
</gene>
<accession>S3CUE5</accession>
<sequence length="203" mass="22322">MPPKPIPIPRQRAAIQAGGHQTANHLQSIHHLQNPETSLVMSRGPPILRKYPDFVEPSSPPNKNGTMSGGGRSFLAEAALFDIPFMPSCNRATHQDAADESCGRYGRHIHDNTSTAAEGQDAEEDEGSNDLSRPNPNDKEHNEALQQLRVYAHINSVPYKKSLVVALWNVCAIDSDSDDDHSDDNDSDGTKDKKVKDHKTKKV</sequence>
<name>S3CUE5_OPHP1</name>
<feature type="region of interest" description="Disordered" evidence="1">
    <location>
        <begin position="174"/>
        <end position="203"/>
    </location>
</feature>
<evidence type="ECO:0000313" key="3">
    <source>
        <dbReference type="Proteomes" id="UP000016923"/>
    </source>
</evidence>
<proteinExistence type="predicted"/>